<comment type="caution">
    <text evidence="3">The sequence shown here is derived from an EMBL/GenBank/DDBJ whole genome shotgun (WGS) entry which is preliminary data.</text>
</comment>
<dbReference type="InterPro" id="IPR001005">
    <property type="entry name" value="SANT/Myb"/>
</dbReference>
<reference evidence="3 4" key="1">
    <citation type="submission" date="2021-01" db="EMBL/GenBank/DDBJ databases">
        <title>Genome Sequencing of Type Strains.</title>
        <authorList>
            <person name="Lemaire J.F."/>
            <person name="Inderbitzin P."/>
            <person name="Collins S.B."/>
            <person name="Wespe N."/>
            <person name="Knight-Connoni V."/>
        </authorList>
    </citation>
    <scope>NUCLEOTIDE SEQUENCE [LARGE SCALE GENOMIC DNA]</scope>
    <source>
        <strain evidence="3 4">DSM 23009</strain>
    </source>
</reference>
<dbReference type="EMBL" id="JAFHKR010000039">
    <property type="protein sequence ID" value="MBN3555111.1"/>
    <property type="molecule type" value="Genomic_DNA"/>
</dbReference>
<dbReference type="NCBIfam" id="TIGR02894">
    <property type="entry name" value="DNA_bind_RsfA"/>
    <property type="match status" value="1"/>
</dbReference>
<dbReference type="Pfam" id="PF13921">
    <property type="entry name" value="Myb_DNA-bind_6"/>
    <property type="match status" value="1"/>
</dbReference>
<evidence type="ECO:0000313" key="3">
    <source>
        <dbReference type="EMBL" id="MBN3555111.1"/>
    </source>
</evidence>
<sequence>MTNLRQDAWTKDEDAILAEVTLRHIREGSTQLVAFEEVGEKLTRTPAACGFRWNSLIRKQYDKAITEAKKVRKERNKRKVKQFASTIEHHNNEVLQMEHSNTAKNDKPLSLNEIILFLQQLQAEKPVSKNLEAENKALMLKLQNLKKENGTLKNKLTKVNKEYEAVQRDYQDVLQIMDRARKLVEVPVRN</sequence>
<name>A0ABS2ZUK7_9BACL</name>
<accession>A0ABS2ZUK7</accession>
<proteinExistence type="predicted"/>
<dbReference type="Proteomes" id="UP001296923">
    <property type="component" value="Unassembled WGS sequence"/>
</dbReference>
<dbReference type="PANTHER" id="PTHR41302:SF2">
    <property type="entry name" value="PRESPORE SPECIFIC TRANSCRIPTIONAL ACTIVATOR RSFA"/>
    <property type="match status" value="1"/>
</dbReference>
<dbReference type="InterPro" id="IPR014243">
    <property type="entry name" value="RsfA-like"/>
</dbReference>
<gene>
    <name evidence="3" type="ORF">JYA63_12590</name>
</gene>
<protein>
    <submittedName>
        <fullName evidence="3">RsfA family transcriptional regulator</fullName>
    </submittedName>
</protein>
<evidence type="ECO:0000256" key="1">
    <source>
        <dbReference type="SAM" id="Coils"/>
    </source>
</evidence>
<dbReference type="PROSITE" id="PS50090">
    <property type="entry name" value="MYB_LIKE"/>
    <property type="match status" value="1"/>
</dbReference>
<dbReference type="RefSeq" id="WP_205726032.1">
    <property type="nucleotide sequence ID" value="NZ_JAFHKR010000039.1"/>
</dbReference>
<keyword evidence="4" id="KW-1185">Reference proteome</keyword>
<feature type="coiled-coil region" evidence="1">
    <location>
        <begin position="128"/>
        <end position="169"/>
    </location>
</feature>
<keyword evidence="1" id="KW-0175">Coiled coil</keyword>
<dbReference type="PANTHER" id="PTHR41302">
    <property type="entry name" value="PRESPORE-SPECIFIC TRANSCRIPTIONAL REGULATOR RSFA-RELATED"/>
    <property type="match status" value="1"/>
</dbReference>
<feature type="domain" description="Myb-like" evidence="2">
    <location>
        <begin position="1"/>
        <end position="57"/>
    </location>
</feature>
<evidence type="ECO:0000313" key="4">
    <source>
        <dbReference type="Proteomes" id="UP001296923"/>
    </source>
</evidence>
<evidence type="ECO:0000259" key="2">
    <source>
        <dbReference type="PROSITE" id="PS50090"/>
    </source>
</evidence>
<organism evidence="3 4">
    <name type="scientific">Fictibacillus nanhaiensis</name>
    <dbReference type="NCBI Taxonomy" id="742169"/>
    <lineage>
        <taxon>Bacteria</taxon>
        <taxon>Bacillati</taxon>
        <taxon>Bacillota</taxon>
        <taxon>Bacilli</taxon>
        <taxon>Bacillales</taxon>
        <taxon>Fictibacillaceae</taxon>
        <taxon>Fictibacillus</taxon>
    </lineage>
</organism>